<dbReference type="InterPro" id="IPR035093">
    <property type="entry name" value="RelE/ParE_toxin_dom_sf"/>
</dbReference>
<dbReference type="RefSeq" id="WP_114485002.1">
    <property type="nucleotide sequence ID" value="NZ_CBCSHM010000005.1"/>
</dbReference>
<dbReference type="SUPFAM" id="SSF143011">
    <property type="entry name" value="RelE-like"/>
    <property type="match status" value="1"/>
</dbReference>
<dbReference type="InterPro" id="IPR007711">
    <property type="entry name" value="HigB-1"/>
</dbReference>
<dbReference type="Gene3D" id="3.30.2310.20">
    <property type="entry name" value="RelE-like"/>
    <property type="match status" value="1"/>
</dbReference>
<dbReference type="Proteomes" id="UP000253204">
    <property type="component" value="Unassembled WGS sequence"/>
</dbReference>
<gene>
    <name evidence="1" type="ORF">DU506_00525</name>
</gene>
<reference evidence="1 2" key="1">
    <citation type="submission" date="2018-07" db="EMBL/GenBank/DDBJ databases">
        <title>Halomonas rutogse sp. nov., isolated from Lake TangqianCo on Tibetan Plateau.</title>
        <authorList>
            <person name="Lu H."/>
            <person name="Xing P."/>
            <person name="Wu Q."/>
        </authorList>
    </citation>
    <scope>NUCLEOTIDE SEQUENCE [LARGE SCALE GENOMIC DNA]</scope>
    <source>
        <strain evidence="1 2">TQ8S</strain>
    </source>
</reference>
<sequence>MITGFRHKGLEAFYSTGTTRGIQAAHAAKLRRILALLDVAASPDDLNIPSFKLHPLKGDLKGYWSICVNGNWRITFRFVGVDVELVNYIDYH</sequence>
<organism evidence="1 2">
    <name type="scientific">Vreelandella rituensis</name>
    <dbReference type="NCBI Taxonomy" id="2282306"/>
    <lineage>
        <taxon>Bacteria</taxon>
        <taxon>Pseudomonadati</taxon>
        <taxon>Pseudomonadota</taxon>
        <taxon>Gammaproteobacteria</taxon>
        <taxon>Oceanospirillales</taxon>
        <taxon>Halomonadaceae</taxon>
        <taxon>Vreelandella</taxon>
    </lineage>
</organism>
<accession>A0A368U9R1</accession>
<dbReference type="EMBL" id="QPIJ01000001">
    <property type="protein sequence ID" value="RCV93674.1"/>
    <property type="molecule type" value="Genomic_DNA"/>
</dbReference>
<name>A0A368U9R1_9GAMM</name>
<evidence type="ECO:0000313" key="2">
    <source>
        <dbReference type="Proteomes" id="UP000253204"/>
    </source>
</evidence>
<dbReference type="Pfam" id="PF05015">
    <property type="entry name" value="HigB-like_toxin"/>
    <property type="match status" value="1"/>
</dbReference>
<dbReference type="AlphaFoldDB" id="A0A368U9R1"/>
<protein>
    <submittedName>
        <fullName evidence="1">Killer protein</fullName>
    </submittedName>
</protein>
<keyword evidence="2" id="KW-1185">Reference proteome</keyword>
<evidence type="ECO:0000313" key="1">
    <source>
        <dbReference type="EMBL" id="RCV93674.1"/>
    </source>
</evidence>
<dbReference type="PANTHER" id="PTHR40266">
    <property type="entry name" value="TOXIN HIGB-1"/>
    <property type="match status" value="1"/>
</dbReference>
<dbReference type="PANTHER" id="PTHR40266:SF2">
    <property type="entry name" value="TOXIN HIGB-1"/>
    <property type="match status" value="1"/>
</dbReference>
<dbReference type="OrthoDB" id="9801102at2"/>
<proteinExistence type="predicted"/>
<comment type="caution">
    <text evidence="1">The sequence shown here is derived from an EMBL/GenBank/DDBJ whole genome shotgun (WGS) entry which is preliminary data.</text>
</comment>